<dbReference type="InterPro" id="IPR023198">
    <property type="entry name" value="PGP-like_dom2"/>
</dbReference>
<dbReference type="PANTHER" id="PTHR43434">
    <property type="entry name" value="PHOSPHOGLYCOLATE PHOSPHATASE"/>
    <property type="match status" value="1"/>
</dbReference>
<evidence type="ECO:0000256" key="4">
    <source>
        <dbReference type="ARBA" id="ARBA00013078"/>
    </source>
</evidence>
<name>A0ABV4CX92_9BACT</name>
<dbReference type="PRINTS" id="PR00413">
    <property type="entry name" value="HADHALOGNASE"/>
</dbReference>
<keyword evidence="5" id="KW-0378">Hydrolase</keyword>
<dbReference type="EMBL" id="JBCLPP010000014">
    <property type="protein sequence ID" value="MEY8245256.1"/>
    <property type="molecule type" value="Genomic_DNA"/>
</dbReference>
<evidence type="ECO:0000313" key="5">
    <source>
        <dbReference type="EMBL" id="MEY8245256.1"/>
    </source>
</evidence>
<dbReference type="Pfam" id="PF13419">
    <property type="entry name" value="HAD_2"/>
    <property type="match status" value="1"/>
</dbReference>
<gene>
    <name evidence="5" type="ORF">AAK873_06445</name>
</gene>
<comment type="pathway">
    <text evidence="2">Organic acid metabolism; glycolate biosynthesis; glycolate from 2-phosphoglycolate: step 1/1.</text>
</comment>
<dbReference type="InterPro" id="IPR050155">
    <property type="entry name" value="HAD-like_hydrolase_sf"/>
</dbReference>
<evidence type="ECO:0000256" key="2">
    <source>
        <dbReference type="ARBA" id="ARBA00004818"/>
    </source>
</evidence>
<comment type="catalytic activity">
    <reaction evidence="1">
        <text>2-phosphoglycolate + H2O = glycolate + phosphate</text>
        <dbReference type="Rhea" id="RHEA:14369"/>
        <dbReference type="ChEBI" id="CHEBI:15377"/>
        <dbReference type="ChEBI" id="CHEBI:29805"/>
        <dbReference type="ChEBI" id="CHEBI:43474"/>
        <dbReference type="ChEBI" id="CHEBI:58033"/>
        <dbReference type="EC" id="3.1.3.18"/>
    </reaction>
</comment>
<dbReference type="GO" id="GO:0016787">
    <property type="term" value="F:hydrolase activity"/>
    <property type="evidence" value="ECO:0007669"/>
    <property type="project" value="UniProtKB-KW"/>
</dbReference>
<keyword evidence="6" id="KW-1185">Reference proteome</keyword>
<dbReference type="Gene3D" id="1.10.150.240">
    <property type="entry name" value="Putative phosphatase, domain 2"/>
    <property type="match status" value="1"/>
</dbReference>
<comment type="caution">
    <text evidence="5">The sequence shown here is derived from an EMBL/GenBank/DDBJ whole genome shotgun (WGS) entry which is preliminary data.</text>
</comment>
<dbReference type="InterPro" id="IPR036412">
    <property type="entry name" value="HAD-like_sf"/>
</dbReference>
<dbReference type="NCBIfam" id="TIGR01549">
    <property type="entry name" value="HAD-SF-IA-v1"/>
    <property type="match status" value="1"/>
</dbReference>
<dbReference type="SFLD" id="SFLDG01129">
    <property type="entry name" value="C1.5:_HAD__Beta-PGM__Phosphata"/>
    <property type="match status" value="1"/>
</dbReference>
<dbReference type="SFLD" id="SFLDS00003">
    <property type="entry name" value="Haloacid_Dehalogenase"/>
    <property type="match status" value="1"/>
</dbReference>
<evidence type="ECO:0000256" key="1">
    <source>
        <dbReference type="ARBA" id="ARBA00000830"/>
    </source>
</evidence>
<dbReference type="PANTHER" id="PTHR43434:SF1">
    <property type="entry name" value="PHOSPHOGLYCOLATE PHOSPHATASE"/>
    <property type="match status" value="1"/>
</dbReference>
<organism evidence="5 6">
    <name type="scientific">Heminiphilus faecis</name>
    <dbReference type="NCBI Taxonomy" id="2601703"/>
    <lineage>
        <taxon>Bacteria</taxon>
        <taxon>Pseudomonadati</taxon>
        <taxon>Bacteroidota</taxon>
        <taxon>Bacteroidia</taxon>
        <taxon>Bacteroidales</taxon>
        <taxon>Muribaculaceae</taxon>
        <taxon>Heminiphilus</taxon>
    </lineage>
</organism>
<evidence type="ECO:0000256" key="3">
    <source>
        <dbReference type="ARBA" id="ARBA00006171"/>
    </source>
</evidence>
<proteinExistence type="inferred from homology"/>
<sequence>MKDYKAYLFDFDYTLADSSQGIVKCYRNVLNRHGFTSVSDDDIKRTIGKTLEESFSIFTDNHDPEFLARLKKEYVAEADRIMTDNTVLFPETVNVLSALKKSNAKIGIISTKYRYRIKECLDRNLDENIVDIIIGGEDVEHPKPSPEGLKFAIKQLDLEKSSVLYIGDSTVDAETALHAAVDFAGVLNGVTTSDELAAYPHVAVMNDLNGLL</sequence>
<dbReference type="InterPro" id="IPR041492">
    <property type="entry name" value="HAD_2"/>
</dbReference>
<dbReference type="SUPFAM" id="SSF56784">
    <property type="entry name" value="HAD-like"/>
    <property type="match status" value="1"/>
</dbReference>
<comment type="similarity">
    <text evidence="3">Belongs to the HAD-like hydrolase superfamily. CbbY/CbbZ/Gph/YieH family.</text>
</comment>
<reference evidence="5 6" key="1">
    <citation type="submission" date="2024-03" db="EMBL/GenBank/DDBJ databases">
        <title>Mouse gut bacterial collection (mGBC) of GemPharmatech.</title>
        <authorList>
            <person name="He Y."/>
            <person name="Dong L."/>
            <person name="Wu D."/>
            <person name="Gao X."/>
            <person name="Lin Z."/>
        </authorList>
    </citation>
    <scope>NUCLEOTIDE SEQUENCE [LARGE SCALE GENOMIC DNA]</scope>
    <source>
        <strain evidence="5 6">54-13</strain>
    </source>
</reference>
<accession>A0ABV4CX92</accession>
<dbReference type="InterPro" id="IPR023214">
    <property type="entry name" value="HAD_sf"/>
</dbReference>
<dbReference type="Gene3D" id="3.40.50.1000">
    <property type="entry name" value="HAD superfamily/HAD-like"/>
    <property type="match status" value="1"/>
</dbReference>
<dbReference type="EC" id="3.1.3.18" evidence="4"/>
<protein>
    <recommendedName>
        <fullName evidence="4">phosphoglycolate phosphatase</fullName>
        <ecNumber evidence="4">3.1.3.18</ecNumber>
    </recommendedName>
</protein>
<dbReference type="InterPro" id="IPR006439">
    <property type="entry name" value="HAD-SF_hydro_IA"/>
</dbReference>
<evidence type="ECO:0000313" key="6">
    <source>
        <dbReference type="Proteomes" id="UP001565200"/>
    </source>
</evidence>
<dbReference type="Proteomes" id="UP001565200">
    <property type="component" value="Unassembled WGS sequence"/>
</dbReference>
<dbReference type="RefSeq" id="WP_121699585.1">
    <property type="nucleotide sequence ID" value="NZ_JBCLPP010000014.1"/>
</dbReference>